<dbReference type="EMBL" id="VSSQ01002454">
    <property type="protein sequence ID" value="MPM15500.1"/>
    <property type="molecule type" value="Genomic_DNA"/>
</dbReference>
<dbReference type="InterPro" id="IPR046142">
    <property type="entry name" value="DUF6144"/>
</dbReference>
<comment type="caution">
    <text evidence="1">The sequence shown here is derived from an EMBL/GenBank/DDBJ whole genome shotgun (WGS) entry which is preliminary data.</text>
</comment>
<dbReference type="Pfam" id="PF19641">
    <property type="entry name" value="DUF6144"/>
    <property type="match status" value="1"/>
</dbReference>
<reference evidence="1" key="1">
    <citation type="submission" date="2019-08" db="EMBL/GenBank/DDBJ databases">
        <authorList>
            <person name="Kucharzyk K."/>
            <person name="Murdoch R.W."/>
            <person name="Higgins S."/>
            <person name="Loffler F."/>
        </authorList>
    </citation>
    <scope>NUCLEOTIDE SEQUENCE</scope>
</reference>
<evidence type="ECO:0008006" key="2">
    <source>
        <dbReference type="Google" id="ProtNLM"/>
    </source>
</evidence>
<protein>
    <recommendedName>
        <fullName evidence="2">Metanogen output domain-containing protein</fullName>
    </recommendedName>
</protein>
<sequence>MLFAGQGKPPPLFLRTRGERMFDVRKLQEQVIFEAVKTAGGEAAAEKVVFGDGGEAVSEDNAAWVKGTMARLEREFDRETVKRIRRSCQCGYGMDERIAFAKDLVASSSSMEEFAGHERAREAGLSCVDGELYLQFPFCPCPMLADVDRLETDTWCQCTTGYSKVLFECAFGCEVDVELLKSVKMGDEICLMKIIPSGEIWK</sequence>
<organism evidence="1">
    <name type="scientific">bioreactor metagenome</name>
    <dbReference type="NCBI Taxonomy" id="1076179"/>
    <lineage>
        <taxon>unclassified sequences</taxon>
        <taxon>metagenomes</taxon>
        <taxon>ecological metagenomes</taxon>
    </lineage>
</organism>
<name>A0A644XH00_9ZZZZ</name>
<proteinExistence type="predicted"/>
<dbReference type="AlphaFoldDB" id="A0A644XH00"/>
<gene>
    <name evidence="1" type="ORF">SDC9_61871</name>
</gene>
<evidence type="ECO:0000313" key="1">
    <source>
        <dbReference type="EMBL" id="MPM15500.1"/>
    </source>
</evidence>
<accession>A0A644XH00</accession>